<dbReference type="Gene3D" id="3.40.50.720">
    <property type="entry name" value="NAD(P)-binding Rossmann-like Domain"/>
    <property type="match status" value="1"/>
</dbReference>
<feature type="active site" evidence="4">
    <location>
        <position position="156"/>
    </location>
</feature>
<evidence type="ECO:0000259" key="5">
    <source>
        <dbReference type="Pfam" id="PF03446"/>
    </source>
</evidence>
<comment type="caution">
    <text evidence="7">The sequence shown here is derived from an EMBL/GenBank/DDBJ whole genome shotgun (WGS) entry which is preliminary data.</text>
</comment>
<dbReference type="PANTHER" id="PTHR43580:SF2">
    <property type="entry name" value="CYTOKINE-LIKE NUCLEAR FACTOR N-PAC"/>
    <property type="match status" value="1"/>
</dbReference>
<keyword evidence="3" id="KW-0520">NAD</keyword>
<dbReference type="GO" id="GO:0051287">
    <property type="term" value="F:NAD binding"/>
    <property type="evidence" value="ECO:0007669"/>
    <property type="project" value="InterPro"/>
</dbReference>
<proteinExistence type="inferred from homology"/>
<dbReference type="Proteomes" id="UP001165136">
    <property type="component" value="Unassembled WGS sequence"/>
</dbReference>
<dbReference type="GO" id="GO:0016491">
    <property type="term" value="F:oxidoreductase activity"/>
    <property type="evidence" value="ECO:0007669"/>
    <property type="project" value="UniProtKB-KW"/>
</dbReference>
<feature type="domain" description="3-hydroxyisobutyrate dehydrogenase-like NAD-binding" evidence="6">
    <location>
        <begin position="150"/>
        <end position="268"/>
    </location>
</feature>
<evidence type="ECO:0000313" key="7">
    <source>
        <dbReference type="EMBL" id="GLY69667.1"/>
    </source>
</evidence>
<dbReference type="GO" id="GO:0050661">
    <property type="term" value="F:NADP binding"/>
    <property type="evidence" value="ECO:0007669"/>
    <property type="project" value="InterPro"/>
</dbReference>
<evidence type="ECO:0000313" key="8">
    <source>
        <dbReference type="Proteomes" id="UP001165136"/>
    </source>
</evidence>
<protein>
    <submittedName>
        <fullName evidence="7">3-hydroxyisobutyrate dehydrogenase</fullName>
    </submittedName>
</protein>
<evidence type="ECO:0000256" key="4">
    <source>
        <dbReference type="PIRSR" id="PIRSR000103-1"/>
    </source>
</evidence>
<gene>
    <name evidence="7" type="primary">mmsB</name>
    <name evidence="7" type="ORF">Atai01_62860</name>
</gene>
<organism evidence="7 8">
    <name type="scientific">Amycolatopsis taiwanensis</name>
    <dbReference type="NCBI Taxonomy" id="342230"/>
    <lineage>
        <taxon>Bacteria</taxon>
        <taxon>Bacillati</taxon>
        <taxon>Actinomycetota</taxon>
        <taxon>Actinomycetes</taxon>
        <taxon>Pseudonocardiales</taxon>
        <taxon>Pseudonocardiaceae</taxon>
        <taxon>Amycolatopsis</taxon>
    </lineage>
</organism>
<dbReference type="Gene3D" id="1.10.1040.10">
    <property type="entry name" value="N-(1-d-carboxylethyl)-l-norvaline Dehydrogenase, domain 2"/>
    <property type="match status" value="1"/>
</dbReference>
<dbReference type="Pfam" id="PF14833">
    <property type="entry name" value="NAD_binding_11"/>
    <property type="match status" value="1"/>
</dbReference>
<reference evidence="7" key="1">
    <citation type="submission" date="2023-03" db="EMBL/GenBank/DDBJ databases">
        <title>Amycolatopsis taiwanensis NBRC 103393.</title>
        <authorList>
            <person name="Ichikawa N."/>
            <person name="Sato H."/>
            <person name="Tonouchi N."/>
        </authorList>
    </citation>
    <scope>NUCLEOTIDE SEQUENCE</scope>
    <source>
        <strain evidence="7">NBRC 103393</strain>
    </source>
</reference>
<dbReference type="InterPro" id="IPR051265">
    <property type="entry name" value="HIBADH-related_NP60_sf"/>
</dbReference>
<dbReference type="EMBL" id="BSTI01000017">
    <property type="protein sequence ID" value="GLY69667.1"/>
    <property type="molecule type" value="Genomic_DNA"/>
</dbReference>
<dbReference type="InterPro" id="IPR036291">
    <property type="entry name" value="NAD(P)-bd_dom_sf"/>
</dbReference>
<evidence type="ECO:0000256" key="1">
    <source>
        <dbReference type="ARBA" id="ARBA00009080"/>
    </source>
</evidence>
<evidence type="ECO:0000256" key="2">
    <source>
        <dbReference type="ARBA" id="ARBA00023002"/>
    </source>
</evidence>
<dbReference type="PIRSF" id="PIRSF000103">
    <property type="entry name" value="HIBADH"/>
    <property type="match status" value="1"/>
</dbReference>
<dbReference type="AlphaFoldDB" id="A0A9W6VJQ0"/>
<keyword evidence="2" id="KW-0560">Oxidoreductase</keyword>
<sequence length="284" mass="29437">MASRLADAGFTVSVYNRTKAKAEVLAAEGIIVAATPADAAREVDVLLVSLSTAEVVDEVVLGDGGALAAAPPGTTVANMSTVSPDSARAFAERVATAGHRALDACVLGNANHARDGELRFMIGGDADDVAALRPVLDVLAKEVVHLGGHGMGATAKVAMNLLMGVQMQALAEAIVFGERAGLDRRQLIGMIAASGYSSPVMKFKAGVMARRAFEQADFKLTLMRKDLLLALRDAERLGVDMPATAASCEVLTAALDAGLGEEDCAAVLTEVERRADGQCMSSQR</sequence>
<dbReference type="InterPro" id="IPR013328">
    <property type="entry name" value="6PGD_dom2"/>
</dbReference>
<keyword evidence="8" id="KW-1185">Reference proteome</keyword>
<feature type="domain" description="6-phosphogluconate dehydrogenase NADP-binding" evidence="5">
    <location>
        <begin position="1"/>
        <end position="147"/>
    </location>
</feature>
<name>A0A9W6VJQ0_9PSEU</name>
<evidence type="ECO:0000259" key="6">
    <source>
        <dbReference type="Pfam" id="PF14833"/>
    </source>
</evidence>
<dbReference type="Pfam" id="PF03446">
    <property type="entry name" value="NAD_binding_2"/>
    <property type="match status" value="1"/>
</dbReference>
<comment type="similarity">
    <text evidence="1">Belongs to the HIBADH-related family.</text>
</comment>
<dbReference type="SUPFAM" id="SSF51735">
    <property type="entry name" value="NAD(P)-binding Rossmann-fold domains"/>
    <property type="match status" value="1"/>
</dbReference>
<dbReference type="InterPro" id="IPR008927">
    <property type="entry name" value="6-PGluconate_DH-like_C_sf"/>
</dbReference>
<evidence type="ECO:0000256" key="3">
    <source>
        <dbReference type="ARBA" id="ARBA00023027"/>
    </source>
</evidence>
<dbReference type="PANTHER" id="PTHR43580">
    <property type="entry name" value="OXIDOREDUCTASE GLYR1-RELATED"/>
    <property type="match status" value="1"/>
</dbReference>
<dbReference type="SUPFAM" id="SSF48179">
    <property type="entry name" value="6-phosphogluconate dehydrogenase C-terminal domain-like"/>
    <property type="match status" value="1"/>
</dbReference>
<accession>A0A9W6VJQ0</accession>
<dbReference type="InterPro" id="IPR006115">
    <property type="entry name" value="6PGDH_NADP-bd"/>
</dbReference>
<dbReference type="InterPro" id="IPR015815">
    <property type="entry name" value="HIBADH-related"/>
</dbReference>
<dbReference type="InterPro" id="IPR029154">
    <property type="entry name" value="HIBADH-like_NADP-bd"/>
</dbReference>